<dbReference type="PATRIC" id="fig|1423784.4.peg.1329"/>
<dbReference type="PROSITE" id="PS51257">
    <property type="entry name" value="PROKAR_LIPOPROTEIN"/>
    <property type="match status" value="1"/>
</dbReference>
<gene>
    <name evidence="1" type="ORF">FC51_GL001311</name>
</gene>
<accession>A0A0R1YRG6</accession>
<comment type="caution">
    <text evidence="1">The sequence shown here is derived from an EMBL/GenBank/DDBJ whole genome shotgun (WGS) entry which is preliminary data.</text>
</comment>
<name>A0A0R1YRG6_9LACO</name>
<dbReference type="Proteomes" id="UP000051957">
    <property type="component" value="Unassembled WGS sequence"/>
</dbReference>
<organism evidence="1 2">
    <name type="scientific">Lentilactobacillus parabuchneri DSM 5707 = NBRC 107865</name>
    <dbReference type="NCBI Taxonomy" id="1423784"/>
    <lineage>
        <taxon>Bacteria</taxon>
        <taxon>Bacillati</taxon>
        <taxon>Bacillota</taxon>
        <taxon>Bacilli</taxon>
        <taxon>Lactobacillales</taxon>
        <taxon>Lactobacillaceae</taxon>
        <taxon>Lentilactobacillus</taxon>
    </lineage>
</organism>
<dbReference type="EMBL" id="AZGK01000023">
    <property type="protein sequence ID" value="KRM44754.1"/>
    <property type="molecule type" value="Genomic_DNA"/>
</dbReference>
<dbReference type="AlphaFoldDB" id="A0A0R1YRG6"/>
<evidence type="ECO:0000313" key="1">
    <source>
        <dbReference type="EMBL" id="KRM44754.1"/>
    </source>
</evidence>
<reference evidence="1 2" key="1">
    <citation type="journal article" date="2015" name="Genome Announc.">
        <title>Expanding the biotechnology potential of lactobacilli through comparative genomics of 213 strains and associated genera.</title>
        <authorList>
            <person name="Sun Z."/>
            <person name="Harris H.M."/>
            <person name="McCann A."/>
            <person name="Guo C."/>
            <person name="Argimon S."/>
            <person name="Zhang W."/>
            <person name="Yang X."/>
            <person name="Jeffery I.B."/>
            <person name="Cooney J.C."/>
            <person name="Kagawa T.F."/>
            <person name="Liu W."/>
            <person name="Song Y."/>
            <person name="Salvetti E."/>
            <person name="Wrobel A."/>
            <person name="Rasinkangas P."/>
            <person name="Parkhill J."/>
            <person name="Rea M.C."/>
            <person name="O'Sullivan O."/>
            <person name="Ritari J."/>
            <person name="Douillard F.P."/>
            <person name="Paul Ross R."/>
            <person name="Yang R."/>
            <person name="Briner A.E."/>
            <person name="Felis G.E."/>
            <person name="de Vos W.M."/>
            <person name="Barrangou R."/>
            <person name="Klaenhammer T.R."/>
            <person name="Caufield P.W."/>
            <person name="Cui Y."/>
            <person name="Zhang H."/>
            <person name="O'Toole P.W."/>
        </authorList>
    </citation>
    <scope>NUCLEOTIDE SEQUENCE [LARGE SCALE GENOMIC DNA]</scope>
    <source>
        <strain evidence="1 2">DSM 5707</strain>
    </source>
</reference>
<proteinExistence type="predicted"/>
<sequence>MKFLIHLIHFQFWLSCILDLFQLIEMINMNLKQAALFEYSFEYFLSKIHNAEAKKCIWEFNGQLLTATFHDSTLFSGDEFSKQLFNDRLKEDALKLNTSHGDSLGKFQRNFPLLINALSTFVVDLDNSQYTLTDFFLAKNVSFLGKNIDNLDFYLFPKDADFKIVSITSSETRD</sequence>
<evidence type="ECO:0000313" key="2">
    <source>
        <dbReference type="Proteomes" id="UP000051957"/>
    </source>
</evidence>
<protein>
    <submittedName>
        <fullName evidence="1">Uncharacterized protein</fullName>
    </submittedName>
</protein>